<organism evidence="1 2">
    <name type="scientific">Actinokineospora diospyrosa</name>
    <dbReference type="NCBI Taxonomy" id="103728"/>
    <lineage>
        <taxon>Bacteria</taxon>
        <taxon>Bacillati</taxon>
        <taxon>Actinomycetota</taxon>
        <taxon>Actinomycetes</taxon>
        <taxon>Pseudonocardiales</taxon>
        <taxon>Pseudonocardiaceae</taxon>
        <taxon>Actinokineospora</taxon>
    </lineage>
</organism>
<dbReference type="EMBL" id="JAMTCO010000001">
    <property type="protein sequence ID" value="MCP2267813.1"/>
    <property type="molecule type" value="Genomic_DNA"/>
</dbReference>
<accession>A0ABT1I5B0</accession>
<dbReference type="Proteomes" id="UP001205185">
    <property type="component" value="Unassembled WGS sequence"/>
</dbReference>
<dbReference type="RefSeq" id="WP_253884725.1">
    <property type="nucleotide sequence ID" value="NZ_BAAAVB010000002.1"/>
</dbReference>
<sequence>MGRDEAAERVAATFAALAVPELSLPLLADTLGWPLDTTRHVVAELTAAGGLVRTRPGWFAPAGHAQSSADPALRARFVTVLTTAATSADWVAEHRPHLSSAFRAVAQAGVSAAQCELALALWDLTAEPPLLHDAAWRGELGQWGEGAARQWGNRAALAVLHERSGRVAAAAGDVAVAESQLVRALLLWHETAEPAATGVLTALLDLFRRTGQWHRALDAAFELHGEQRRRGEPVGETLLAIGEVMLSADRPGAAARYLQRAELALGPAVDLLVSRAAAERGTGADAASRRHLHRALALAVDVDDVAAARIRALLRA</sequence>
<gene>
    <name evidence="1" type="ORF">LV75_000295</name>
</gene>
<proteinExistence type="predicted"/>
<keyword evidence="2" id="KW-1185">Reference proteome</keyword>
<reference evidence="1 2" key="1">
    <citation type="submission" date="2022-06" db="EMBL/GenBank/DDBJ databases">
        <title>Genomic Encyclopedia of Archaeal and Bacterial Type Strains, Phase II (KMG-II): from individual species to whole genera.</title>
        <authorList>
            <person name="Goeker M."/>
        </authorList>
    </citation>
    <scope>NUCLEOTIDE SEQUENCE [LARGE SCALE GENOMIC DNA]</scope>
    <source>
        <strain evidence="1 2">DSM 44255</strain>
    </source>
</reference>
<name>A0ABT1I5B0_9PSEU</name>
<evidence type="ECO:0000313" key="2">
    <source>
        <dbReference type="Proteomes" id="UP001205185"/>
    </source>
</evidence>
<evidence type="ECO:0000313" key="1">
    <source>
        <dbReference type="EMBL" id="MCP2267813.1"/>
    </source>
</evidence>
<comment type="caution">
    <text evidence="1">The sequence shown here is derived from an EMBL/GenBank/DDBJ whole genome shotgun (WGS) entry which is preliminary data.</text>
</comment>
<protein>
    <submittedName>
        <fullName evidence="1">Uncharacterized protein</fullName>
    </submittedName>
</protein>